<keyword evidence="3" id="KW-1185">Reference proteome</keyword>
<gene>
    <name evidence="2" type="ORF">J1605_004034</name>
</gene>
<sequence length="198" mass="20963">MRAPLGRLGEGEEREEGVRLRLLVGRSRVTWQGRRRRYRARGEGGREEGRSEGRKAGKGGRKRTRGREVPVLEVLGALPAPEVGREGGASPFLLPGEVPAPRGGSGPSLFSFSLRIDVLLLTREEAAVAAEDGVSESVNSAPLLGGGTRSSCLVANSGVRSVAENRRAGSWEVAIVLFFTGRSDPDRPGSAEGPPVEG</sequence>
<evidence type="ECO:0000256" key="1">
    <source>
        <dbReference type="SAM" id="MobiDB-lite"/>
    </source>
</evidence>
<dbReference type="AlphaFoldDB" id="A0AB34HMR7"/>
<protein>
    <submittedName>
        <fullName evidence="2">Uncharacterized protein</fullName>
    </submittedName>
</protein>
<dbReference type="Proteomes" id="UP001159641">
    <property type="component" value="Unassembled WGS sequence"/>
</dbReference>
<dbReference type="EMBL" id="JAIQCJ010001065">
    <property type="protein sequence ID" value="KAJ8792849.1"/>
    <property type="molecule type" value="Genomic_DNA"/>
</dbReference>
<organism evidence="2 3">
    <name type="scientific">Eschrichtius robustus</name>
    <name type="common">California gray whale</name>
    <name type="synonym">Eschrichtius gibbosus</name>
    <dbReference type="NCBI Taxonomy" id="9764"/>
    <lineage>
        <taxon>Eukaryota</taxon>
        <taxon>Metazoa</taxon>
        <taxon>Chordata</taxon>
        <taxon>Craniata</taxon>
        <taxon>Vertebrata</taxon>
        <taxon>Euteleostomi</taxon>
        <taxon>Mammalia</taxon>
        <taxon>Eutheria</taxon>
        <taxon>Laurasiatheria</taxon>
        <taxon>Artiodactyla</taxon>
        <taxon>Whippomorpha</taxon>
        <taxon>Cetacea</taxon>
        <taxon>Mysticeti</taxon>
        <taxon>Eschrichtiidae</taxon>
        <taxon>Eschrichtius</taxon>
    </lineage>
</organism>
<feature type="compositionally biased region" description="Basic residues" evidence="1">
    <location>
        <begin position="56"/>
        <end position="65"/>
    </location>
</feature>
<evidence type="ECO:0000313" key="2">
    <source>
        <dbReference type="EMBL" id="KAJ8792849.1"/>
    </source>
</evidence>
<accession>A0AB34HMR7</accession>
<evidence type="ECO:0000313" key="3">
    <source>
        <dbReference type="Proteomes" id="UP001159641"/>
    </source>
</evidence>
<comment type="caution">
    <text evidence="2">The sequence shown here is derived from an EMBL/GenBank/DDBJ whole genome shotgun (WGS) entry which is preliminary data.</text>
</comment>
<proteinExistence type="predicted"/>
<name>A0AB34HMR7_ESCRO</name>
<reference evidence="2 3" key="1">
    <citation type="submission" date="2022-11" db="EMBL/GenBank/DDBJ databases">
        <title>Whole genome sequence of Eschrichtius robustus ER-17-0199.</title>
        <authorList>
            <person name="Bruniche-Olsen A."/>
            <person name="Black A.N."/>
            <person name="Fields C.J."/>
            <person name="Walden K."/>
            <person name="Dewoody J.A."/>
        </authorList>
    </citation>
    <scope>NUCLEOTIDE SEQUENCE [LARGE SCALE GENOMIC DNA]</scope>
    <source>
        <strain evidence="2">ER-17-0199</strain>
        <tissue evidence="2">Blubber</tissue>
    </source>
</reference>
<feature type="compositionally biased region" description="Basic and acidic residues" evidence="1">
    <location>
        <begin position="40"/>
        <end position="55"/>
    </location>
</feature>
<feature type="region of interest" description="Disordered" evidence="1">
    <location>
        <begin position="34"/>
        <end position="66"/>
    </location>
</feature>